<dbReference type="SUPFAM" id="SSF53448">
    <property type="entry name" value="Nucleotide-diphospho-sugar transferases"/>
    <property type="match status" value="1"/>
</dbReference>
<proteinExistence type="inferred from homology"/>
<keyword evidence="3" id="KW-0328">Glycosyltransferase</keyword>
<comment type="caution">
    <text evidence="6">The sequence shown here is derived from an EMBL/GenBank/DDBJ whole genome shotgun (WGS) entry which is preliminary data.</text>
</comment>
<accession>A0A2V1MXR1</accession>
<dbReference type="EMBL" id="QCXQ01000003">
    <property type="protein sequence ID" value="PWF99786.1"/>
    <property type="molecule type" value="Genomic_DNA"/>
</dbReference>
<reference evidence="6 7" key="1">
    <citation type="journal article" date="2018" name="Int. J. Syst. Evol. Microbiol.">
        <title>Lactobacillus bambusae sp. nov., isolated from a traditional fermented Ma-bamboo shoots of Taiwan.</title>
        <authorList>
            <person name="Wang L.-T."/>
        </authorList>
    </citation>
    <scope>NUCLEOTIDE SEQUENCE [LARGE SCALE GENOMIC DNA]</scope>
    <source>
        <strain evidence="6 7">BS-W1</strain>
    </source>
</reference>
<gene>
    <name evidence="6" type="ORF">DCM90_06915</name>
</gene>
<dbReference type="PANTHER" id="PTHR43179">
    <property type="entry name" value="RHAMNOSYLTRANSFERASE WBBL"/>
    <property type="match status" value="1"/>
</dbReference>
<dbReference type="GO" id="GO:0016757">
    <property type="term" value="F:glycosyltransferase activity"/>
    <property type="evidence" value="ECO:0007669"/>
    <property type="project" value="UniProtKB-KW"/>
</dbReference>
<sequence length="294" mass="34119">MNHKHVTAVIVTYNRLDWLKQCLMSVKNQTRKPDRILVIDNASTDGTDKYFETEKDDQVTYIRKIQNTGGAGGFNYGLRKAVELGTDYEWIMDDDTIPTQTALEELLVSDERLQGNWSFLASNVRWQDNTPAVMNQLQTSDTWATHVDKGVIEVQSGTFVSILVKTQLVKQIGLPISDFFIWGDDTEYTLRLAQIQPGYFVSNSIVIHEIMVNERNDIISENNKLRLKRYFYSMRNSFYIARREGKGGIYFIKKVILSFSLIKNTKKYKWRKFSILYKGLFAGMFFNPKIEKVE</sequence>
<evidence type="ECO:0000256" key="1">
    <source>
        <dbReference type="ARBA" id="ARBA00004776"/>
    </source>
</evidence>
<comment type="pathway">
    <text evidence="1">Cell wall biogenesis; cell wall polysaccharide biosynthesis.</text>
</comment>
<evidence type="ECO:0000313" key="6">
    <source>
        <dbReference type="EMBL" id="PWF99786.1"/>
    </source>
</evidence>
<dbReference type="Proteomes" id="UP000245080">
    <property type="component" value="Unassembled WGS sequence"/>
</dbReference>
<keyword evidence="4 6" id="KW-0808">Transferase</keyword>
<evidence type="ECO:0000313" key="7">
    <source>
        <dbReference type="Proteomes" id="UP000245080"/>
    </source>
</evidence>
<evidence type="ECO:0000256" key="3">
    <source>
        <dbReference type="ARBA" id="ARBA00022676"/>
    </source>
</evidence>
<feature type="domain" description="Glycosyltransferase 2-like" evidence="5">
    <location>
        <begin position="8"/>
        <end position="107"/>
    </location>
</feature>
<comment type="similarity">
    <text evidence="2">Belongs to the glycosyltransferase 2 family.</text>
</comment>
<keyword evidence="7" id="KW-1185">Reference proteome</keyword>
<evidence type="ECO:0000256" key="4">
    <source>
        <dbReference type="ARBA" id="ARBA00022679"/>
    </source>
</evidence>
<dbReference type="RefSeq" id="WP_109250641.1">
    <property type="nucleotide sequence ID" value="NZ_QCXQ01000003.1"/>
</dbReference>
<name>A0A2V1MXR1_9LACO</name>
<dbReference type="InterPro" id="IPR029044">
    <property type="entry name" value="Nucleotide-diphossugar_trans"/>
</dbReference>
<dbReference type="AlphaFoldDB" id="A0A2V1MXR1"/>
<dbReference type="Gene3D" id="3.90.550.10">
    <property type="entry name" value="Spore Coat Polysaccharide Biosynthesis Protein SpsA, Chain A"/>
    <property type="match status" value="1"/>
</dbReference>
<evidence type="ECO:0000259" key="5">
    <source>
        <dbReference type="Pfam" id="PF00535"/>
    </source>
</evidence>
<organism evidence="6 7">
    <name type="scientific">Levilactobacillus bambusae</name>
    <dbReference type="NCBI Taxonomy" id="2024736"/>
    <lineage>
        <taxon>Bacteria</taxon>
        <taxon>Bacillati</taxon>
        <taxon>Bacillota</taxon>
        <taxon>Bacilli</taxon>
        <taxon>Lactobacillales</taxon>
        <taxon>Lactobacillaceae</taxon>
        <taxon>Levilactobacillus</taxon>
    </lineage>
</organism>
<dbReference type="InterPro" id="IPR001173">
    <property type="entry name" value="Glyco_trans_2-like"/>
</dbReference>
<dbReference type="PANTHER" id="PTHR43179:SF12">
    <property type="entry name" value="GALACTOFURANOSYLTRANSFERASE GLFT2"/>
    <property type="match status" value="1"/>
</dbReference>
<protein>
    <submittedName>
        <fullName evidence="6">Glycosyltransferase</fullName>
    </submittedName>
</protein>
<dbReference type="Pfam" id="PF00535">
    <property type="entry name" value="Glycos_transf_2"/>
    <property type="match status" value="1"/>
</dbReference>
<dbReference type="CDD" id="cd04185">
    <property type="entry name" value="GT_2_like_b"/>
    <property type="match status" value="1"/>
</dbReference>
<dbReference type="OrthoDB" id="7665907at2"/>
<evidence type="ECO:0000256" key="2">
    <source>
        <dbReference type="ARBA" id="ARBA00006739"/>
    </source>
</evidence>